<proteinExistence type="predicted"/>
<evidence type="ECO:0000256" key="1">
    <source>
        <dbReference type="SAM" id="MobiDB-lite"/>
    </source>
</evidence>
<feature type="compositionally biased region" description="Gly residues" evidence="1">
    <location>
        <begin position="48"/>
        <end position="57"/>
    </location>
</feature>
<name>A0A061SLM9_9CHLO</name>
<protein>
    <submittedName>
        <fullName evidence="2">Uncharacterized protein</fullName>
    </submittedName>
</protein>
<accession>A0A061SLM9</accession>
<organism evidence="2">
    <name type="scientific">Tetraselmis sp. GSL018</name>
    <dbReference type="NCBI Taxonomy" id="582737"/>
    <lineage>
        <taxon>Eukaryota</taxon>
        <taxon>Viridiplantae</taxon>
        <taxon>Chlorophyta</taxon>
        <taxon>core chlorophytes</taxon>
        <taxon>Chlorodendrophyceae</taxon>
        <taxon>Chlorodendrales</taxon>
        <taxon>Chlorodendraceae</taxon>
        <taxon>Tetraselmis</taxon>
    </lineage>
</organism>
<dbReference type="EMBL" id="GBEZ01001154">
    <property type="protein sequence ID" value="JAC83795.1"/>
    <property type="molecule type" value="Transcribed_RNA"/>
</dbReference>
<feature type="non-terminal residue" evidence="2">
    <location>
        <position position="71"/>
    </location>
</feature>
<feature type="non-terminal residue" evidence="2">
    <location>
        <position position="1"/>
    </location>
</feature>
<evidence type="ECO:0000313" key="2">
    <source>
        <dbReference type="EMBL" id="JAC83795.1"/>
    </source>
</evidence>
<feature type="region of interest" description="Disordered" evidence="1">
    <location>
        <begin position="38"/>
        <end position="71"/>
    </location>
</feature>
<reference evidence="2" key="1">
    <citation type="submission" date="2014-05" db="EMBL/GenBank/DDBJ databases">
        <title>The transcriptome of the halophilic microalga Tetraselmis sp. GSL018 isolated from the Great Salt Lake, Utah.</title>
        <authorList>
            <person name="Jinkerson R.E."/>
            <person name="D'Adamo S."/>
            <person name="Posewitz M.C."/>
        </authorList>
    </citation>
    <scope>NUCLEOTIDE SEQUENCE</scope>
    <source>
        <strain evidence="2">GSL018</strain>
    </source>
</reference>
<gene>
    <name evidence="2" type="ORF">TSPGSL018_2488</name>
</gene>
<sequence>GGLEATASSLEVNRLSPCPPPLVGCAGDTVQDAIGRVGRGHRTEERGGGIGRGGCGWDGALRTRGGESSGS</sequence>
<dbReference type="AlphaFoldDB" id="A0A061SLM9"/>